<dbReference type="PANTHER" id="PTHR38681">
    <property type="entry name" value="RETROVIRUS-RELATED POL POLYPROTEIN FROM TRANSPOSON 412-LIKE PROTEIN-RELATED"/>
    <property type="match status" value="1"/>
</dbReference>
<protein>
    <submittedName>
        <fullName evidence="2">Uncharacterized protein</fullName>
    </submittedName>
</protein>
<evidence type="ECO:0000313" key="2">
    <source>
        <dbReference type="EMBL" id="KAG7296514.1"/>
    </source>
</evidence>
<dbReference type="EMBL" id="JAHIBW010000028">
    <property type="protein sequence ID" value="KAG7296514.1"/>
    <property type="molecule type" value="Genomic_DNA"/>
</dbReference>
<dbReference type="Proteomes" id="UP000823941">
    <property type="component" value="Chromosome 28"/>
</dbReference>
<comment type="caution">
    <text evidence="2">The sequence shown here is derived from an EMBL/GenBank/DDBJ whole genome shotgun (WGS) entry which is preliminary data.</text>
</comment>
<proteinExistence type="predicted"/>
<feature type="region of interest" description="Disordered" evidence="1">
    <location>
        <begin position="81"/>
        <end position="112"/>
    </location>
</feature>
<dbReference type="PANTHER" id="PTHR38681:SF1">
    <property type="entry name" value="RETROVIRUS-RELATED POL POLYPROTEIN FROM TRANSPOSON 412-LIKE PROTEIN"/>
    <property type="match status" value="1"/>
</dbReference>
<gene>
    <name evidence="2" type="ORF">JYU34_020292</name>
</gene>
<evidence type="ECO:0000313" key="3">
    <source>
        <dbReference type="Proteomes" id="UP000823941"/>
    </source>
</evidence>
<organism evidence="2 3">
    <name type="scientific">Plutella xylostella</name>
    <name type="common">Diamondback moth</name>
    <name type="synonym">Plutella maculipennis</name>
    <dbReference type="NCBI Taxonomy" id="51655"/>
    <lineage>
        <taxon>Eukaryota</taxon>
        <taxon>Metazoa</taxon>
        <taxon>Ecdysozoa</taxon>
        <taxon>Arthropoda</taxon>
        <taxon>Hexapoda</taxon>
        <taxon>Insecta</taxon>
        <taxon>Pterygota</taxon>
        <taxon>Neoptera</taxon>
        <taxon>Endopterygota</taxon>
        <taxon>Lepidoptera</taxon>
        <taxon>Glossata</taxon>
        <taxon>Ditrysia</taxon>
        <taxon>Yponomeutoidea</taxon>
        <taxon>Plutellidae</taxon>
        <taxon>Plutella</taxon>
    </lineage>
</organism>
<evidence type="ECO:0000256" key="1">
    <source>
        <dbReference type="SAM" id="MobiDB-lite"/>
    </source>
</evidence>
<reference evidence="2 3" key="1">
    <citation type="submission" date="2021-06" db="EMBL/GenBank/DDBJ databases">
        <title>A haploid diamondback moth (Plutella xylostella L.) genome assembly resolves 31 chromosomes and identifies a diamide resistance mutation.</title>
        <authorList>
            <person name="Ward C.M."/>
            <person name="Perry K.D."/>
            <person name="Baker G."/>
            <person name="Powis K."/>
            <person name="Heckel D.G."/>
            <person name="Baxter S.W."/>
        </authorList>
    </citation>
    <scope>NUCLEOTIDE SEQUENCE [LARGE SCALE GENOMIC DNA]</scope>
    <source>
        <strain evidence="2 3">LV</strain>
        <tissue evidence="2">Single pupa</tissue>
    </source>
</reference>
<sequence>MNQIAPHPTSAHNTKRTFFVPKDLNTSTHVFMRQGPAHRSLQPAYTGPHKVLRRGSKTFDLDVNGKDQTVTIDRLKPAYMAEESSIPETPTGTSVRKTRSGRTVRFPDYYRP</sequence>
<feature type="compositionally biased region" description="Polar residues" evidence="1">
    <location>
        <begin position="86"/>
        <end position="95"/>
    </location>
</feature>
<accession>A0ABQ7PUE6</accession>
<keyword evidence="3" id="KW-1185">Reference proteome</keyword>
<name>A0ABQ7PUE6_PLUXY</name>